<dbReference type="PANTHER" id="PTHR33199">
    <property type="entry name" value="MACPF DOMAIN-CONTAINING PROTEIN CAD1"/>
    <property type="match status" value="1"/>
</dbReference>
<protein>
    <submittedName>
        <fullName evidence="1">Uncharacterized protein</fullName>
    </submittedName>
</protein>
<evidence type="ECO:0000313" key="1">
    <source>
        <dbReference type="EMBL" id="KAE8717709.1"/>
    </source>
</evidence>
<dbReference type="GO" id="GO:0009626">
    <property type="term" value="P:plant-type hypersensitive response"/>
    <property type="evidence" value="ECO:0007669"/>
    <property type="project" value="TreeGrafter"/>
</dbReference>
<dbReference type="GO" id="GO:2000031">
    <property type="term" value="P:regulation of salicylic acid mediated signaling pathway"/>
    <property type="evidence" value="ECO:0007669"/>
    <property type="project" value="InterPro"/>
</dbReference>
<organism evidence="1 2">
    <name type="scientific">Hibiscus syriacus</name>
    <name type="common">Rose of Sharon</name>
    <dbReference type="NCBI Taxonomy" id="106335"/>
    <lineage>
        <taxon>Eukaryota</taxon>
        <taxon>Viridiplantae</taxon>
        <taxon>Streptophyta</taxon>
        <taxon>Embryophyta</taxon>
        <taxon>Tracheophyta</taxon>
        <taxon>Spermatophyta</taxon>
        <taxon>Magnoliopsida</taxon>
        <taxon>eudicotyledons</taxon>
        <taxon>Gunneridae</taxon>
        <taxon>Pentapetalae</taxon>
        <taxon>rosids</taxon>
        <taxon>malvids</taxon>
        <taxon>Malvales</taxon>
        <taxon>Malvaceae</taxon>
        <taxon>Malvoideae</taxon>
        <taxon>Hibiscus</taxon>
    </lineage>
</organism>
<dbReference type="InterPro" id="IPR044663">
    <property type="entry name" value="CAD1/NSL1-like"/>
</dbReference>
<sequence>MGGNGNAAAQHTTINAIQALGSGFDVNFDTRLLYCKGVAGYRIVEIVEEHVRDVYLDDQLVLHNISRDIKNSQELIGRHSSRVVLQEKVKQVVPISWIHCPWEGGSETDDAELSDCTLMALRYHELADQRKGGN</sequence>
<proteinExistence type="predicted"/>
<dbReference type="AlphaFoldDB" id="A0A6A3BS35"/>
<dbReference type="PANTHER" id="PTHR33199:SF15">
    <property type="entry name" value="MACPF DOMAIN-CONTAINING PROTEIN CAD1-LIKE"/>
    <property type="match status" value="1"/>
</dbReference>
<keyword evidence="2" id="KW-1185">Reference proteome</keyword>
<name>A0A6A3BS35_HIBSY</name>
<evidence type="ECO:0000313" key="2">
    <source>
        <dbReference type="Proteomes" id="UP000436088"/>
    </source>
</evidence>
<reference evidence="1" key="1">
    <citation type="submission" date="2019-09" db="EMBL/GenBank/DDBJ databases">
        <title>Draft genome information of white flower Hibiscus syriacus.</title>
        <authorList>
            <person name="Kim Y.-M."/>
        </authorList>
    </citation>
    <scope>NUCLEOTIDE SEQUENCE [LARGE SCALE GENOMIC DNA]</scope>
    <source>
        <strain evidence="1">YM2019G1</strain>
    </source>
</reference>
<accession>A0A6A3BS35</accession>
<dbReference type="Proteomes" id="UP000436088">
    <property type="component" value="Unassembled WGS sequence"/>
</dbReference>
<gene>
    <name evidence="1" type="ORF">F3Y22_tig00110032pilonHSYRG00035</name>
</gene>
<dbReference type="GO" id="GO:0005886">
    <property type="term" value="C:plasma membrane"/>
    <property type="evidence" value="ECO:0007669"/>
    <property type="project" value="TreeGrafter"/>
</dbReference>
<dbReference type="EMBL" id="VEPZ02000822">
    <property type="protein sequence ID" value="KAE8717709.1"/>
    <property type="molecule type" value="Genomic_DNA"/>
</dbReference>
<comment type="caution">
    <text evidence="1">The sequence shown here is derived from an EMBL/GenBank/DDBJ whole genome shotgun (WGS) entry which is preliminary data.</text>
</comment>